<sequence length="182" mass="19920">GANVNLKCSETTPLHLAAIQMNVDIFDALLNHGANINERDGEGNTVLHNAAQVDFIYGVKTSLKRGAKVNEKNYGGQTPLHLAESKEICEILLDNGALLEVRDCISGDTPFLRAVQCKICTIVNFLLERGAEVNMKNDRRKTALHIVVNDLEKVKTILDHGGEVNVKDIEGDTPLHVFISHG</sequence>
<evidence type="ECO:0000256" key="1">
    <source>
        <dbReference type="ARBA" id="ARBA00022737"/>
    </source>
</evidence>
<organism evidence="4">
    <name type="scientific">Homalodisca liturata</name>
    <dbReference type="NCBI Taxonomy" id="320908"/>
    <lineage>
        <taxon>Eukaryota</taxon>
        <taxon>Metazoa</taxon>
        <taxon>Ecdysozoa</taxon>
        <taxon>Arthropoda</taxon>
        <taxon>Hexapoda</taxon>
        <taxon>Insecta</taxon>
        <taxon>Pterygota</taxon>
        <taxon>Neoptera</taxon>
        <taxon>Paraneoptera</taxon>
        <taxon>Hemiptera</taxon>
        <taxon>Auchenorrhyncha</taxon>
        <taxon>Membracoidea</taxon>
        <taxon>Cicadellidae</taxon>
        <taxon>Cicadellinae</taxon>
        <taxon>Proconiini</taxon>
        <taxon>Homalodisca</taxon>
    </lineage>
</organism>
<evidence type="ECO:0000313" key="4">
    <source>
        <dbReference type="EMBL" id="JAS79117.1"/>
    </source>
</evidence>
<dbReference type="Pfam" id="PF12796">
    <property type="entry name" value="Ank_2"/>
    <property type="match status" value="1"/>
</dbReference>
<evidence type="ECO:0000256" key="3">
    <source>
        <dbReference type="PROSITE-ProRule" id="PRU00023"/>
    </source>
</evidence>
<dbReference type="PRINTS" id="PR01415">
    <property type="entry name" value="ANKYRIN"/>
</dbReference>
<dbReference type="Gene3D" id="1.25.40.20">
    <property type="entry name" value="Ankyrin repeat-containing domain"/>
    <property type="match status" value="3"/>
</dbReference>
<gene>
    <name evidence="4" type="ORF">g.55174</name>
</gene>
<dbReference type="InterPro" id="IPR036770">
    <property type="entry name" value="Ankyrin_rpt-contain_sf"/>
</dbReference>
<feature type="non-terminal residue" evidence="4">
    <location>
        <position position="182"/>
    </location>
</feature>
<accession>A0A1B6HWR8</accession>
<dbReference type="EMBL" id="GECU01028589">
    <property type="protein sequence ID" value="JAS79117.1"/>
    <property type="molecule type" value="Transcribed_RNA"/>
</dbReference>
<feature type="non-terminal residue" evidence="4">
    <location>
        <position position="1"/>
    </location>
</feature>
<dbReference type="PROSITE" id="PS50088">
    <property type="entry name" value="ANK_REPEAT"/>
    <property type="match status" value="3"/>
</dbReference>
<name>A0A1B6HWR8_9HEMI</name>
<feature type="repeat" description="ANK" evidence="3">
    <location>
        <begin position="9"/>
        <end position="41"/>
    </location>
</feature>
<protein>
    <submittedName>
        <fullName evidence="4">Uncharacterized protein</fullName>
    </submittedName>
</protein>
<feature type="repeat" description="ANK" evidence="3">
    <location>
        <begin position="106"/>
        <end position="138"/>
    </location>
</feature>
<feature type="repeat" description="ANK" evidence="3">
    <location>
        <begin position="42"/>
        <end position="74"/>
    </location>
</feature>
<dbReference type="SUPFAM" id="SSF48403">
    <property type="entry name" value="Ankyrin repeat"/>
    <property type="match status" value="1"/>
</dbReference>
<dbReference type="Pfam" id="PF13637">
    <property type="entry name" value="Ank_4"/>
    <property type="match status" value="1"/>
</dbReference>
<dbReference type="InterPro" id="IPR002110">
    <property type="entry name" value="Ankyrin_rpt"/>
</dbReference>
<evidence type="ECO:0000256" key="2">
    <source>
        <dbReference type="ARBA" id="ARBA00023043"/>
    </source>
</evidence>
<dbReference type="PANTHER" id="PTHR24171">
    <property type="entry name" value="ANKYRIN REPEAT DOMAIN-CONTAINING PROTEIN 39-RELATED"/>
    <property type="match status" value="1"/>
</dbReference>
<keyword evidence="1" id="KW-0677">Repeat</keyword>
<dbReference type="SMART" id="SM00248">
    <property type="entry name" value="ANK"/>
    <property type="match status" value="5"/>
</dbReference>
<proteinExistence type="predicted"/>
<dbReference type="AlphaFoldDB" id="A0A1B6HWR8"/>
<dbReference type="PROSITE" id="PS50297">
    <property type="entry name" value="ANK_REP_REGION"/>
    <property type="match status" value="2"/>
</dbReference>
<reference evidence="4" key="1">
    <citation type="submission" date="2015-11" db="EMBL/GenBank/DDBJ databases">
        <title>De novo transcriptome assembly of four potential Pierce s Disease insect vectors from Arizona vineyards.</title>
        <authorList>
            <person name="Tassone E.E."/>
        </authorList>
    </citation>
    <scope>NUCLEOTIDE SEQUENCE</scope>
</reference>
<keyword evidence="2 3" id="KW-0040">ANK repeat</keyword>
<dbReference type="PANTHER" id="PTHR24171:SF9">
    <property type="entry name" value="ANKYRIN REPEAT DOMAIN-CONTAINING PROTEIN 39"/>
    <property type="match status" value="1"/>
</dbReference>